<name>A0A0A9BUQ1_ARUDO</name>
<accession>A0A0A9BUQ1</accession>
<dbReference type="AlphaFoldDB" id="A0A0A9BUQ1"/>
<dbReference type="EMBL" id="GBRH01230869">
    <property type="protein sequence ID" value="JAD67026.1"/>
    <property type="molecule type" value="Transcribed_RNA"/>
</dbReference>
<organism evidence="1">
    <name type="scientific">Arundo donax</name>
    <name type="common">Giant reed</name>
    <name type="synonym">Donax arundinaceus</name>
    <dbReference type="NCBI Taxonomy" id="35708"/>
    <lineage>
        <taxon>Eukaryota</taxon>
        <taxon>Viridiplantae</taxon>
        <taxon>Streptophyta</taxon>
        <taxon>Embryophyta</taxon>
        <taxon>Tracheophyta</taxon>
        <taxon>Spermatophyta</taxon>
        <taxon>Magnoliopsida</taxon>
        <taxon>Liliopsida</taxon>
        <taxon>Poales</taxon>
        <taxon>Poaceae</taxon>
        <taxon>PACMAD clade</taxon>
        <taxon>Arundinoideae</taxon>
        <taxon>Arundineae</taxon>
        <taxon>Arundo</taxon>
    </lineage>
</organism>
<reference evidence="1" key="1">
    <citation type="submission" date="2014-09" db="EMBL/GenBank/DDBJ databases">
        <authorList>
            <person name="Magalhaes I.L.F."/>
            <person name="Oliveira U."/>
            <person name="Santos F.R."/>
            <person name="Vidigal T.H.D.A."/>
            <person name="Brescovit A.D."/>
            <person name="Santos A.J."/>
        </authorList>
    </citation>
    <scope>NUCLEOTIDE SEQUENCE</scope>
    <source>
        <tissue evidence="1">Shoot tissue taken approximately 20 cm above the soil surface</tissue>
    </source>
</reference>
<evidence type="ECO:0000313" key="1">
    <source>
        <dbReference type="EMBL" id="JAD67026.1"/>
    </source>
</evidence>
<proteinExistence type="predicted"/>
<sequence length="39" mass="4402">MGWGPGERRRLWRGRVAPPIQARVAVAAVPPERCYTPED</sequence>
<reference evidence="1" key="2">
    <citation type="journal article" date="2015" name="Data Brief">
        <title>Shoot transcriptome of the giant reed, Arundo donax.</title>
        <authorList>
            <person name="Barrero R.A."/>
            <person name="Guerrero F.D."/>
            <person name="Moolhuijzen P."/>
            <person name="Goolsby J.A."/>
            <person name="Tidwell J."/>
            <person name="Bellgard S.E."/>
            <person name="Bellgard M.I."/>
        </authorList>
    </citation>
    <scope>NUCLEOTIDE SEQUENCE</scope>
    <source>
        <tissue evidence="1">Shoot tissue taken approximately 20 cm above the soil surface</tissue>
    </source>
</reference>
<protein>
    <submittedName>
        <fullName evidence="1">Uncharacterized protein</fullName>
    </submittedName>
</protein>